<dbReference type="Proteomes" id="UP000663845">
    <property type="component" value="Unassembled WGS sequence"/>
</dbReference>
<reference evidence="2" key="1">
    <citation type="submission" date="2021-02" db="EMBL/GenBank/DDBJ databases">
        <authorList>
            <person name="Nowell W R."/>
        </authorList>
    </citation>
    <scope>NUCLEOTIDE SEQUENCE</scope>
</reference>
<evidence type="ECO:0000259" key="1">
    <source>
        <dbReference type="Pfam" id="PF01494"/>
    </source>
</evidence>
<evidence type="ECO:0000313" key="3">
    <source>
        <dbReference type="EMBL" id="CAF3736070.1"/>
    </source>
</evidence>
<dbReference type="Pfam" id="PF01494">
    <property type="entry name" value="FAD_binding_3"/>
    <property type="match status" value="1"/>
</dbReference>
<evidence type="ECO:0000313" key="4">
    <source>
        <dbReference type="Proteomes" id="UP000663845"/>
    </source>
</evidence>
<dbReference type="Proteomes" id="UP000663844">
    <property type="component" value="Unassembled WGS sequence"/>
</dbReference>
<name>A0A813P146_9BILA</name>
<dbReference type="AlphaFoldDB" id="A0A813P146"/>
<organism evidence="2 4">
    <name type="scientific">Adineta steineri</name>
    <dbReference type="NCBI Taxonomy" id="433720"/>
    <lineage>
        <taxon>Eukaryota</taxon>
        <taxon>Metazoa</taxon>
        <taxon>Spiralia</taxon>
        <taxon>Gnathifera</taxon>
        <taxon>Rotifera</taxon>
        <taxon>Eurotatoria</taxon>
        <taxon>Bdelloidea</taxon>
        <taxon>Adinetida</taxon>
        <taxon>Adinetidae</taxon>
        <taxon>Adineta</taxon>
    </lineage>
</organism>
<dbReference type="GO" id="GO:0071949">
    <property type="term" value="F:FAD binding"/>
    <property type="evidence" value="ECO:0007669"/>
    <property type="project" value="InterPro"/>
</dbReference>
<accession>A0A813P146</accession>
<dbReference type="EMBL" id="CAJNOG010000009">
    <property type="protein sequence ID" value="CAF0741934.1"/>
    <property type="molecule type" value="Genomic_DNA"/>
</dbReference>
<dbReference type="InterPro" id="IPR002938">
    <property type="entry name" value="FAD-bd"/>
</dbReference>
<dbReference type="SUPFAM" id="SSF51905">
    <property type="entry name" value="FAD/NAD(P)-binding domain"/>
    <property type="match status" value="1"/>
</dbReference>
<proteinExistence type="predicted"/>
<dbReference type="Gene3D" id="3.50.50.60">
    <property type="entry name" value="FAD/NAD(P)-binding domain"/>
    <property type="match status" value="1"/>
</dbReference>
<dbReference type="InterPro" id="IPR036188">
    <property type="entry name" value="FAD/NAD-bd_sf"/>
</dbReference>
<dbReference type="EMBL" id="CAJOAZ010000924">
    <property type="protein sequence ID" value="CAF3736070.1"/>
    <property type="molecule type" value="Genomic_DNA"/>
</dbReference>
<dbReference type="PRINTS" id="PR00420">
    <property type="entry name" value="RNGMNOXGNASE"/>
</dbReference>
<comment type="caution">
    <text evidence="2">The sequence shown here is derived from an EMBL/GenBank/DDBJ whole genome shotgun (WGS) entry which is preliminary data.</text>
</comment>
<protein>
    <recommendedName>
        <fullName evidence="1">FAD-binding domain-containing protein</fullName>
    </recommendedName>
</protein>
<evidence type="ECO:0000313" key="2">
    <source>
        <dbReference type="EMBL" id="CAF0741934.1"/>
    </source>
</evidence>
<gene>
    <name evidence="2" type="ORF">JYZ213_LOCUS1933</name>
    <name evidence="3" type="ORF">OXD698_LOCUS14582</name>
</gene>
<feature type="domain" description="FAD-binding" evidence="1">
    <location>
        <begin position="8"/>
        <end position="39"/>
    </location>
</feature>
<sequence length="387" mass="45090">MSQNNIQDVLIIGGGPVGLLLGVLLRDQGVRVTVKEIRKDISRTRCVKLLRRILSYDTVIDDIYLFSESQLKERENAIGCIKPNLFETIANWSERFIPLQDIQETLLTEYVSLGGVIHYTNDYDTDTISNVLKTHSNTVVVDCTGYHSVLRDHISPNNRIDRFIEYVLICTFIYEENYVCNALCKYYKNQNTRKFRIIPAIGDTYSINQQRETHVTCLITIEEPLFQQLSQVGRITYDYLKQNQKQIYDDLNTFLNNLSTENLSKIRFGTMKFICIPLQVYRARNLTYTVSDNELNQHWVLMGDAAVGGPYFQSISMGFESAIYFAYLFNQMNGDIQKMLKKYEEYVDKLWLSLQIRTKEIQRDKQILQAMLCTNDPKEILKKLKTY</sequence>